<dbReference type="OrthoDB" id="6622136at2759"/>
<name>A0A6S7LQ61_PARCT</name>
<dbReference type="EMBL" id="CACRXK020023192">
    <property type="protein sequence ID" value="CAB4037529.1"/>
    <property type="molecule type" value="Genomic_DNA"/>
</dbReference>
<proteinExistence type="predicted"/>
<keyword evidence="2" id="KW-1185">Reference proteome</keyword>
<dbReference type="Pfam" id="PF00078">
    <property type="entry name" value="RVT_1"/>
    <property type="match status" value="2"/>
</dbReference>
<dbReference type="Gene3D" id="3.60.10.10">
    <property type="entry name" value="Endonuclease/exonuclease/phosphatase"/>
    <property type="match status" value="1"/>
</dbReference>
<dbReference type="AlphaFoldDB" id="A0A6S7LQ61"/>
<evidence type="ECO:0000313" key="2">
    <source>
        <dbReference type="Proteomes" id="UP001152795"/>
    </source>
</evidence>
<comment type="caution">
    <text evidence="1">The sequence shown here is derived from an EMBL/GenBank/DDBJ whole genome shotgun (WGS) entry which is preliminary data.</text>
</comment>
<gene>
    <name evidence="1" type="ORF">PACLA_8A066636</name>
</gene>
<accession>A0A6S7LQ61</accession>
<organism evidence="1 2">
    <name type="scientific">Paramuricea clavata</name>
    <name type="common">Red gorgonian</name>
    <name type="synonym">Violescent sea-whip</name>
    <dbReference type="NCBI Taxonomy" id="317549"/>
    <lineage>
        <taxon>Eukaryota</taxon>
        <taxon>Metazoa</taxon>
        <taxon>Cnidaria</taxon>
        <taxon>Anthozoa</taxon>
        <taxon>Octocorallia</taxon>
        <taxon>Malacalcyonacea</taxon>
        <taxon>Plexauridae</taxon>
        <taxon>Paramuricea</taxon>
    </lineage>
</organism>
<reference evidence="1" key="1">
    <citation type="submission" date="2020-04" db="EMBL/GenBank/DDBJ databases">
        <authorList>
            <person name="Alioto T."/>
            <person name="Alioto T."/>
            <person name="Gomez Garrido J."/>
        </authorList>
    </citation>
    <scope>NUCLEOTIDE SEQUENCE</scope>
    <source>
        <strain evidence="1">A484AB</strain>
    </source>
</reference>
<evidence type="ECO:0000313" key="1">
    <source>
        <dbReference type="EMBL" id="CAB4037529.1"/>
    </source>
</evidence>
<protein>
    <submittedName>
        <fullName evidence="1">Uncharacterized protein</fullName>
    </submittedName>
</protein>
<dbReference type="CDD" id="cd01650">
    <property type="entry name" value="RT_nLTR_like"/>
    <property type="match status" value="2"/>
</dbReference>
<dbReference type="SUPFAM" id="SSF56219">
    <property type="entry name" value="DNase I-like"/>
    <property type="match status" value="1"/>
</dbReference>
<dbReference type="SUPFAM" id="SSF56672">
    <property type="entry name" value="DNA/RNA polymerases"/>
    <property type="match status" value="2"/>
</dbReference>
<sequence length="1262" mass="143931">MFESYYLKHPAIDWTCPSCEINFLSDSLFDETQTQSEVNNQTDCNTMNANDLANNISITSQTTDSDDNNSFPSHLKELTTQLNLSLKDLKIAHLNICSLRNKIDELRYLQETCQFDIIAITESHLDAAVANTKIAIDGLKLVRLDRTERKGGGCVLYYKEHLKLFTAKTCQFQKAPFHIGEIFDDPNDKLWTWKKLFKEICDIHAPWKEVKIRSKSLPWMNNTIRLKINRRFKLFKKAIKTKCAEDWNNYKNLRNEITSELRKAKADYFSNMFGEVTTSKAYWDLIKKSVSPKVRQNIGPIKRDNGTLAVNDEEKSNLFNSYFATIGETLALSLPRPPTTTPTQMNDSRRSSCDKICISQDNIQRYIININPKKSTGPDGMSPRLLKLAGNAIIPSLIDLFIWSAQAEEIFESWKLARLTPIFKKEAEEDRENYRPISLLCLPSKILEEEVNNTIVKHVFEENQLMTDRQWAYRRSYSTELLLAHLTETWRKAVDSGLKVAVAFIDFKKAFDSVSHPILEHKLQNDFGIGGSLLTWLKIYLRDRTQYTVVNGKESSIAKITYGIPQGSVLGPTLFALFTNDLPENVESGNVYMYADDTTLYCIGDSADEVVSTLNKALSELYVWCIANQLTPHPQKSEVMLLSKQRIIGPLAPVFLGEQMIKWVKKTKLLGMVVDENLSWNEHISELKLNYVNKLNLVKTSRFLPTSVLLDVYFKVILPSITYALVVWGGCSNKENFKSLERLHCRAARIIYKLPRYMPSEDVLSKVGWNTLFFYYKTAILKLICKIIKNVTPNSMSDLVSRRECNYSLRAKYQLSAPRFNTKTLKLSITYRGATLWNDINRKHSEINIDEYDNDKTIPVTTIRTHASDKPWMTAYIKKEIKARQKAYTTGNMTKYRQLADKIITLIKKAKAEFYSSKVKSKRKHDAAKWHRTISQLAGFEDDNLNNNLIPDSTPDTVEILQNIFTKPWSKLPETIIPSLEDVASSLRQENPPTPSIGQVKTALKQLNSKKATGSDGIPAWVLKRYCEELAPIVHDIICASIKECEYPTAYKHALVIPVPKVNPPRDIENDFRQISILPQMAKVLEKLQLKLNLPSSRINDNQHAFTSKRSTVSALTNISQNWFNVTDNTHSAKNGVHALFIDFRKAFDLVDHGILIRKLAEINVTKAFWLWTRSFLEDRRQQVKLAGTLSSVKPCPAGVPQGSVMSPALFNIHINDIENSIPDGLSINICKYADDCTQDEVVSQGSSSHMQEALEAVQRMV</sequence>
<dbReference type="InterPro" id="IPR043502">
    <property type="entry name" value="DNA/RNA_pol_sf"/>
</dbReference>
<dbReference type="PANTHER" id="PTHR47510">
    <property type="entry name" value="REVERSE TRANSCRIPTASE DOMAIN-CONTAINING PROTEIN"/>
    <property type="match status" value="1"/>
</dbReference>
<dbReference type="PANTHER" id="PTHR47510:SF3">
    <property type="entry name" value="ENDO_EXONUCLEASE_PHOSPHATASE DOMAIN-CONTAINING PROTEIN"/>
    <property type="match status" value="1"/>
</dbReference>
<dbReference type="InterPro" id="IPR000477">
    <property type="entry name" value="RT_dom"/>
</dbReference>
<dbReference type="PROSITE" id="PS50878">
    <property type="entry name" value="RT_POL"/>
    <property type="match status" value="2"/>
</dbReference>
<dbReference type="InterPro" id="IPR036691">
    <property type="entry name" value="Endo/exonu/phosph_ase_sf"/>
</dbReference>
<dbReference type="Proteomes" id="UP001152795">
    <property type="component" value="Unassembled WGS sequence"/>
</dbReference>